<name>A0A2T4DS83_9BACT</name>
<dbReference type="Proteomes" id="UP000240608">
    <property type="component" value="Unassembled WGS sequence"/>
</dbReference>
<comment type="caution">
    <text evidence="1">The sequence shown here is derived from an EMBL/GenBank/DDBJ whole genome shotgun (WGS) entry which is preliminary data.</text>
</comment>
<evidence type="ECO:0008006" key="3">
    <source>
        <dbReference type="Google" id="ProtNLM"/>
    </source>
</evidence>
<dbReference type="EMBL" id="PYVU01000041">
    <property type="protein sequence ID" value="PTB96657.1"/>
    <property type="molecule type" value="Genomic_DNA"/>
</dbReference>
<proteinExistence type="predicted"/>
<evidence type="ECO:0000313" key="2">
    <source>
        <dbReference type="Proteomes" id="UP000240608"/>
    </source>
</evidence>
<sequence>MRKLINLINRKVASFLGTSKINLIEEKVTRIEELFQNIHITEYLNKNLFHNKKYTDSKRITHYHNSVFTQNGEDGIIEEIFERVGVKNKTFIEFGAHGIKNNSTYLLLKGWSGFWIIGSEKGFSFINKKFKVYIETSSLILAKKWITKYNIESIFKELSVPKEVDFLSIDIDGNDYWVWENIINYNPRVVSIEYNATFPPNISLAMKYNEDHKWQQDSYFGASLLALQKLGEKKGYKLIGCDFAGCNAFFVRKDLSLELFESPFTAENHYEPARYFIRRNPGHPIGIGEYNML</sequence>
<accession>A0A2T4DS83</accession>
<reference evidence="1 2" key="1">
    <citation type="submission" date="2018-03" db="EMBL/GenBank/DDBJ databases">
        <title>Cross-interface Injection: A General Nanoliter Liquid Handling Method Applied to Single Cells Genome Amplification Automated Nanoliter Liquid Handling Applied to Single Cell Multiple Displacement Amplification.</title>
        <authorList>
            <person name="Yun J."/>
            <person name="Xu P."/>
            <person name="Xu J."/>
            <person name="Dai X."/>
            <person name="Wang Y."/>
            <person name="Zheng X."/>
            <person name="Cao C."/>
            <person name="Yi Q."/>
            <person name="Zhu Y."/>
            <person name="Wang L."/>
            <person name="Dong Z."/>
            <person name="Huang Y."/>
            <person name="Huang L."/>
            <person name="Du W."/>
        </authorList>
    </citation>
    <scope>NUCLEOTIDE SEQUENCE [LARGE SCALE GENOMIC DNA]</scope>
    <source>
        <strain evidence="1 2">Z-D1-2</strain>
    </source>
</reference>
<organism evidence="1 2">
    <name type="scientific">Marivirga lumbricoides</name>
    <dbReference type="NCBI Taxonomy" id="1046115"/>
    <lineage>
        <taxon>Bacteria</taxon>
        <taxon>Pseudomonadati</taxon>
        <taxon>Bacteroidota</taxon>
        <taxon>Cytophagia</taxon>
        <taxon>Cytophagales</taxon>
        <taxon>Marivirgaceae</taxon>
        <taxon>Marivirga</taxon>
    </lineage>
</organism>
<evidence type="ECO:0000313" key="1">
    <source>
        <dbReference type="EMBL" id="PTB96657.1"/>
    </source>
</evidence>
<protein>
    <recommendedName>
        <fullName evidence="3">Methyltransferase FkbM domain-containing protein</fullName>
    </recommendedName>
</protein>
<dbReference type="AlphaFoldDB" id="A0A2T4DS83"/>
<gene>
    <name evidence="1" type="ORF">C9994_06370</name>
</gene>